<reference evidence="2" key="1">
    <citation type="submission" date="2022-11" db="EMBL/GenBank/DDBJ databases">
        <title>Draft genome sequence of Hoeflea poritis E7-10 and Hoeflea prorocentri PM5-8, separated from scleractinian coral Porites lutea and marine dinoflagellate.</title>
        <authorList>
            <person name="Zhang G."/>
            <person name="Wei Q."/>
            <person name="Cai L."/>
        </authorList>
    </citation>
    <scope>NUCLEOTIDE SEQUENCE</scope>
    <source>
        <strain evidence="2">PM5-8</strain>
    </source>
</reference>
<comment type="caution">
    <text evidence="2">The sequence shown here is derived from an EMBL/GenBank/DDBJ whole genome shotgun (WGS) entry which is preliminary data.</text>
</comment>
<dbReference type="SUPFAM" id="SSF56601">
    <property type="entry name" value="beta-lactamase/transpeptidase-like"/>
    <property type="match status" value="1"/>
</dbReference>
<gene>
    <name evidence="2" type="ORF">OQ273_20140</name>
</gene>
<dbReference type="InterPro" id="IPR012338">
    <property type="entry name" value="Beta-lactam/transpept-like"/>
</dbReference>
<feature type="domain" description="Beta-lactamase-related" evidence="1">
    <location>
        <begin position="104"/>
        <end position="391"/>
    </location>
</feature>
<proteinExistence type="predicted"/>
<keyword evidence="3" id="KW-1185">Reference proteome</keyword>
<dbReference type="Pfam" id="PF00144">
    <property type="entry name" value="Beta-lactamase"/>
    <property type="match status" value="1"/>
</dbReference>
<evidence type="ECO:0000259" key="1">
    <source>
        <dbReference type="Pfam" id="PF00144"/>
    </source>
</evidence>
<organism evidence="2 3">
    <name type="scientific">Hoeflea prorocentri</name>
    <dbReference type="NCBI Taxonomy" id="1922333"/>
    <lineage>
        <taxon>Bacteria</taxon>
        <taxon>Pseudomonadati</taxon>
        <taxon>Pseudomonadota</taxon>
        <taxon>Alphaproteobacteria</taxon>
        <taxon>Hyphomicrobiales</taxon>
        <taxon>Rhizobiaceae</taxon>
        <taxon>Hoeflea</taxon>
    </lineage>
</organism>
<dbReference type="Gene3D" id="3.40.710.10">
    <property type="entry name" value="DD-peptidase/beta-lactamase superfamily"/>
    <property type="match status" value="1"/>
</dbReference>
<evidence type="ECO:0000313" key="2">
    <source>
        <dbReference type="EMBL" id="MDA5400894.1"/>
    </source>
</evidence>
<dbReference type="InterPro" id="IPR001466">
    <property type="entry name" value="Beta-lactam-related"/>
</dbReference>
<dbReference type="InterPro" id="IPR050789">
    <property type="entry name" value="Diverse_Enzym_Activities"/>
</dbReference>
<protein>
    <submittedName>
        <fullName evidence="2">Serine hydrolase</fullName>
    </submittedName>
</protein>
<evidence type="ECO:0000313" key="3">
    <source>
        <dbReference type="Proteomes" id="UP001151234"/>
    </source>
</evidence>
<name>A0A9X3UM21_9HYPH</name>
<dbReference type="PANTHER" id="PTHR43283:SF14">
    <property type="entry name" value="BLL8153 PROTEIN"/>
    <property type="match status" value="1"/>
</dbReference>
<accession>A0A9X3UM21</accession>
<dbReference type="Proteomes" id="UP001151234">
    <property type="component" value="Unassembled WGS sequence"/>
</dbReference>
<dbReference type="RefSeq" id="WP_267992712.1">
    <property type="nucleotide sequence ID" value="NZ_JAPJZI010000001.1"/>
</dbReference>
<dbReference type="AlphaFoldDB" id="A0A9X3UM21"/>
<sequence>MARKIWIALAVVLFAVLGGATYYWNDIRDIRALIAYGSAFEAENIDEAFRSFHKTYPAIRIERGQTVRSLEPVDGEIRLPAHYRFDGQTYSVEDTLEEIHQTGLVILKGDTLLYEDYRRGNTGDTHAIIMSVSKSVASILAGKAFEDKDIESLDDPVTKYAPSLVGSAYDGVTVQQILDMSSGIRWDEDYDDLNSDIVRMVAASLTGSFDDFAITLQREFEPGTFNRYASIDTQILAMVIRGATKRSYSDYLENEFWKKIGAESDAYILTDAVGEPSAMGGLSVTARDLARIGLLVLEGGTTFGDDRIVSEDWLKRSARPDAPHLMPGRDNPNSDYGLGYKNQWWIPLEQDSGDFAAIGIHGQFLYINPERQIVIAMNATYPEYNEDEDMEYRVLTMLQSIAKEVSEQRP</sequence>
<dbReference type="GO" id="GO:0016787">
    <property type="term" value="F:hydrolase activity"/>
    <property type="evidence" value="ECO:0007669"/>
    <property type="project" value="UniProtKB-KW"/>
</dbReference>
<keyword evidence="2" id="KW-0378">Hydrolase</keyword>
<dbReference type="EMBL" id="JAPJZI010000001">
    <property type="protein sequence ID" value="MDA5400894.1"/>
    <property type="molecule type" value="Genomic_DNA"/>
</dbReference>
<dbReference type="PANTHER" id="PTHR43283">
    <property type="entry name" value="BETA-LACTAMASE-RELATED"/>
    <property type="match status" value="1"/>
</dbReference>